<dbReference type="EMBL" id="RCNU01000011">
    <property type="protein sequence ID" value="RWQ93012.1"/>
    <property type="molecule type" value="Genomic_DNA"/>
</dbReference>
<proteinExistence type="predicted"/>
<evidence type="ECO:0000313" key="2">
    <source>
        <dbReference type="EMBL" id="RWQ93012.1"/>
    </source>
</evidence>
<feature type="region of interest" description="Disordered" evidence="1">
    <location>
        <begin position="1"/>
        <end position="65"/>
    </location>
</feature>
<accession>A0A443HMH6</accession>
<dbReference type="STRING" id="264951.A0A443HMH6"/>
<sequence>MATTATSTRRNRGSEVLLAYASPSVSPPSSESDTSSISPLRDGRRRKNRDSSNDADDSAELPDGLVDEDFRAGGPYLCHVPVRSIELHRSSPFSSPMDSRGLHLVRVISEILRSYDIQPQLLDFCGRISTIDPEMSPTPTVVVLTENRPFGNRWIDACRSIRRLLVREGLYQYSVEIASRRAFQPPFYFPTKHTDAIYRMWPHVLDRILAMDITTDVNAIDCFRMGYEERRDDNPPTVILSVERRAQRNWKVLRESIVHLLNSLGLWSVGVSIGPGAVVKQVAHPLDLYKTGAQAGVSLGVHGSNNNNNNKAAGTFAGWIEIENPRTNQWEKFGLTCFHCVDPGLNSVPTADQAQLKNWYINGIRAADNNARRLLHVDQPTEKDITRDLENQRNSVTEILNDATYRRIKNDLDANNFVIPPDMRKYEVSVRRKEEYEKRIQRIQQFMSQNEHKLGYIFSASGYRHEPVTTIKHSSLTTCLDWALIQVRPQRAFTANEVLAYGTPVINLPMDPGASSLILSSSWGESIPHGAPLFKAGRTTGYSVGEYNGLHSAVIARTFVNGKWETHTTLEHSVCGRHGDWFSQEGDSGALIFNNHGGVVGMVFGGNMLRSISYFTHIVDLFNDIKKMTGATKVRIFGDAYGDWFQ</sequence>
<dbReference type="Proteomes" id="UP000283841">
    <property type="component" value="Unassembled WGS sequence"/>
</dbReference>
<keyword evidence="3" id="KW-1185">Reference proteome</keyword>
<dbReference type="VEuPathDB" id="FungiDB:C8Q69DRAFT_447139"/>
<dbReference type="InterPro" id="IPR009003">
    <property type="entry name" value="Peptidase_S1_PA"/>
</dbReference>
<protein>
    <submittedName>
        <fullName evidence="2">Uncharacterized protein</fullName>
    </submittedName>
</protein>
<evidence type="ECO:0000256" key="1">
    <source>
        <dbReference type="SAM" id="MobiDB-lite"/>
    </source>
</evidence>
<dbReference type="GeneID" id="39598461"/>
<gene>
    <name evidence="2" type="ORF">C8Q69DRAFT_447139</name>
</gene>
<organism evidence="2 3">
    <name type="scientific">Byssochlamys spectabilis</name>
    <name type="common">Paecilomyces variotii</name>
    <dbReference type="NCBI Taxonomy" id="264951"/>
    <lineage>
        <taxon>Eukaryota</taxon>
        <taxon>Fungi</taxon>
        <taxon>Dikarya</taxon>
        <taxon>Ascomycota</taxon>
        <taxon>Pezizomycotina</taxon>
        <taxon>Eurotiomycetes</taxon>
        <taxon>Eurotiomycetidae</taxon>
        <taxon>Eurotiales</taxon>
        <taxon>Thermoascaceae</taxon>
        <taxon>Paecilomyces</taxon>
    </lineage>
</organism>
<comment type="caution">
    <text evidence="2">The sequence shown here is derived from an EMBL/GenBank/DDBJ whole genome shotgun (WGS) entry which is preliminary data.</text>
</comment>
<dbReference type="AlphaFoldDB" id="A0A443HMH6"/>
<evidence type="ECO:0000313" key="3">
    <source>
        <dbReference type="Proteomes" id="UP000283841"/>
    </source>
</evidence>
<feature type="compositionally biased region" description="Low complexity" evidence="1">
    <location>
        <begin position="22"/>
        <end position="39"/>
    </location>
</feature>
<reference evidence="2 3" key="1">
    <citation type="journal article" date="2018" name="Front. Microbiol.">
        <title>Genomic and genetic insights into a cosmopolitan fungus, Paecilomyces variotii (Eurotiales).</title>
        <authorList>
            <person name="Urquhart A.S."/>
            <person name="Mondo S.J."/>
            <person name="Makela M.R."/>
            <person name="Hane J.K."/>
            <person name="Wiebenga A."/>
            <person name="He G."/>
            <person name="Mihaltcheva S."/>
            <person name="Pangilinan J."/>
            <person name="Lipzen A."/>
            <person name="Barry K."/>
            <person name="de Vries R.P."/>
            <person name="Grigoriev I.V."/>
            <person name="Idnurm A."/>
        </authorList>
    </citation>
    <scope>NUCLEOTIDE SEQUENCE [LARGE SCALE GENOMIC DNA]</scope>
    <source>
        <strain evidence="2 3">CBS 101075</strain>
    </source>
</reference>
<dbReference type="SUPFAM" id="SSF50494">
    <property type="entry name" value="Trypsin-like serine proteases"/>
    <property type="match status" value="1"/>
</dbReference>
<name>A0A443HMH6_BYSSP</name>
<dbReference type="RefSeq" id="XP_028482657.1">
    <property type="nucleotide sequence ID" value="XM_028629184.1"/>
</dbReference>